<dbReference type="OrthoDB" id="7410258at2"/>
<feature type="region of interest" description="Disordered" evidence="1">
    <location>
        <begin position="73"/>
        <end position="114"/>
    </location>
</feature>
<keyword evidence="3" id="KW-1185">Reference proteome</keyword>
<organism evidence="2 3">
    <name type="scientific">Aurantiacibacter arachoides</name>
    <dbReference type="NCBI Taxonomy" id="1850444"/>
    <lineage>
        <taxon>Bacteria</taxon>
        <taxon>Pseudomonadati</taxon>
        <taxon>Pseudomonadota</taxon>
        <taxon>Alphaproteobacteria</taxon>
        <taxon>Sphingomonadales</taxon>
        <taxon>Erythrobacteraceae</taxon>
        <taxon>Aurantiacibacter</taxon>
    </lineage>
</organism>
<evidence type="ECO:0000256" key="1">
    <source>
        <dbReference type="SAM" id="MobiDB-lite"/>
    </source>
</evidence>
<feature type="region of interest" description="Disordered" evidence="1">
    <location>
        <begin position="1"/>
        <end position="29"/>
    </location>
</feature>
<name>A0A845A2D6_9SPHN</name>
<dbReference type="EMBL" id="WTYH01000001">
    <property type="protein sequence ID" value="MXO94701.1"/>
    <property type="molecule type" value="Genomic_DNA"/>
</dbReference>
<dbReference type="Proteomes" id="UP000460626">
    <property type="component" value="Unassembled WGS sequence"/>
</dbReference>
<reference evidence="2 3" key="1">
    <citation type="submission" date="2019-12" db="EMBL/GenBank/DDBJ databases">
        <title>Genomic-based taxomic classification of the family Erythrobacteraceae.</title>
        <authorList>
            <person name="Xu L."/>
        </authorList>
    </citation>
    <scope>NUCLEOTIDE SEQUENCE [LARGE SCALE GENOMIC DNA]</scope>
    <source>
        <strain evidence="2 3">RC4-10-4</strain>
    </source>
</reference>
<evidence type="ECO:0000313" key="3">
    <source>
        <dbReference type="Proteomes" id="UP000460626"/>
    </source>
</evidence>
<feature type="compositionally biased region" description="Basic and acidic residues" evidence="1">
    <location>
        <begin position="97"/>
        <end position="108"/>
    </location>
</feature>
<sequence>MFEGKLPTPPAADDRIHGDPADNSTGEDLSRLTWSDLVAKLAAARDLRALMVNAEPAGDASFDASSAHHIALLSDRDSGAGQPLVNPDGLGNRKPAGCKDDAGEELRPTGRPRT</sequence>
<dbReference type="RefSeq" id="WP_131451313.1">
    <property type="nucleotide sequence ID" value="NZ_BMJK01000001.1"/>
</dbReference>
<comment type="caution">
    <text evidence="2">The sequence shown here is derived from an EMBL/GenBank/DDBJ whole genome shotgun (WGS) entry which is preliminary data.</text>
</comment>
<dbReference type="AlphaFoldDB" id="A0A845A2D6"/>
<proteinExistence type="predicted"/>
<accession>A0A845A2D6</accession>
<gene>
    <name evidence="2" type="ORF">GRI62_13940</name>
</gene>
<protein>
    <submittedName>
        <fullName evidence="2">Uncharacterized protein</fullName>
    </submittedName>
</protein>
<evidence type="ECO:0000313" key="2">
    <source>
        <dbReference type="EMBL" id="MXO94701.1"/>
    </source>
</evidence>